<dbReference type="Proteomes" id="UP000188268">
    <property type="component" value="Unassembled WGS sequence"/>
</dbReference>
<comment type="caution">
    <text evidence="2">The sequence shown here is derived from an EMBL/GenBank/DDBJ whole genome shotgun (WGS) entry which is preliminary data.</text>
</comment>
<evidence type="ECO:0000313" key="3">
    <source>
        <dbReference type="Proteomes" id="UP000188268"/>
    </source>
</evidence>
<dbReference type="OrthoDB" id="995075at2759"/>
<name>A0A1R3JWH7_COCAP</name>
<proteinExistence type="predicted"/>
<dbReference type="AlphaFoldDB" id="A0A1R3JWH7"/>
<dbReference type="Pfam" id="PF12609">
    <property type="entry name" value="DUF3774"/>
    <property type="match status" value="1"/>
</dbReference>
<accession>A0A1R3JWH7</accession>
<feature type="region of interest" description="Disordered" evidence="1">
    <location>
        <begin position="31"/>
        <end position="71"/>
    </location>
</feature>
<evidence type="ECO:0000256" key="1">
    <source>
        <dbReference type="SAM" id="MobiDB-lite"/>
    </source>
</evidence>
<feature type="compositionally biased region" description="Low complexity" evidence="1">
    <location>
        <begin position="45"/>
        <end position="59"/>
    </location>
</feature>
<feature type="compositionally biased region" description="Basic and acidic residues" evidence="1">
    <location>
        <begin position="62"/>
        <end position="71"/>
    </location>
</feature>
<dbReference type="EMBL" id="AWWV01006928">
    <property type="protein sequence ID" value="OMO99150.1"/>
    <property type="molecule type" value="Genomic_DNA"/>
</dbReference>
<gene>
    <name evidence="2" type="ORF">CCACVL1_03906</name>
</gene>
<reference evidence="2 3" key="1">
    <citation type="submission" date="2013-09" db="EMBL/GenBank/DDBJ databases">
        <title>Corchorus capsularis genome sequencing.</title>
        <authorList>
            <person name="Alam M."/>
            <person name="Haque M.S."/>
            <person name="Islam M.S."/>
            <person name="Emdad E.M."/>
            <person name="Islam M.M."/>
            <person name="Ahmed B."/>
            <person name="Halim A."/>
            <person name="Hossen Q.M.M."/>
            <person name="Hossain M.Z."/>
            <person name="Ahmed R."/>
            <person name="Khan M.M."/>
            <person name="Islam R."/>
            <person name="Rashid M.M."/>
            <person name="Khan S.A."/>
            <person name="Rahman M.S."/>
            <person name="Alam M."/>
        </authorList>
    </citation>
    <scope>NUCLEOTIDE SEQUENCE [LARGE SCALE GENOMIC DNA]</scope>
    <source>
        <strain evidence="3">cv. CVL-1</strain>
        <tissue evidence="2">Whole seedling</tissue>
    </source>
</reference>
<sequence>MNWKKKALAVAGTVSVTAVEVAHEKKLCRWSSAKQQHHPQAAINSVGSSSSSSSTSSKMASKRKDNQSEESLRTIMYLSCWGPN</sequence>
<dbReference type="InterPro" id="IPR022251">
    <property type="entry name" value="DUF3774_wound-induced"/>
</dbReference>
<protein>
    <submittedName>
        <fullName evidence="2">Uncharacterized protein</fullName>
    </submittedName>
</protein>
<evidence type="ECO:0000313" key="2">
    <source>
        <dbReference type="EMBL" id="OMO99150.1"/>
    </source>
</evidence>
<keyword evidence="3" id="KW-1185">Reference proteome</keyword>
<organism evidence="2 3">
    <name type="scientific">Corchorus capsularis</name>
    <name type="common">Jute</name>
    <dbReference type="NCBI Taxonomy" id="210143"/>
    <lineage>
        <taxon>Eukaryota</taxon>
        <taxon>Viridiplantae</taxon>
        <taxon>Streptophyta</taxon>
        <taxon>Embryophyta</taxon>
        <taxon>Tracheophyta</taxon>
        <taxon>Spermatophyta</taxon>
        <taxon>Magnoliopsida</taxon>
        <taxon>eudicotyledons</taxon>
        <taxon>Gunneridae</taxon>
        <taxon>Pentapetalae</taxon>
        <taxon>rosids</taxon>
        <taxon>malvids</taxon>
        <taxon>Malvales</taxon>
        <taxon>Malvaceae</taxon>
        <taxon>Grewioideae</taxon>
        <taxon>Apeibeae</taxon>
        <taxon>Corchorus</taxon>
    </lineage>
</organism>
<dbReference type="OMA" id="WSSAKQQ"/>
<dbReference type="PANTHER" id="PTHR33090">
    <property type="entry name" value="DUF3774 DOMAIN PROTEIN-RELATED"/>
    <property type="match status" value="1"/>
</dbReference>
<dbReference type="Gramene" id="OMO99150">
    <property type="protein sequence ID" value="OMO99150"/>
    <property type="gene ID" value="CCACVL1_03906"/>
</dbReference>
<dbReference type="STRING" id="210143.A0A1R3JWH7"/>